<reference evidence="1" key="1">
    <citation type="journal article" date="2019" name="bioRxiv">
        <title>The Genome of the Zebra Mussel, Dreissena polymorpha: A Resource for Invasive Species Research.</title>
        <authorList>
            <person name="McCartney M.A."/>
            <person name="Auch B."/>
            <person name="Kono T."/>
            <person name="Mallez S."/>
            <person name="Zhang Y."/>
            <person name="Obille A."/>
            <person name="Becker A."/>
            <person name="Abrahante J.E."/>
            <person name="Garbe J."/>
            <person name="Badalamenti J.P."/>
            <person name="Herman A."/>
            <person name="Mangelson H."/>
            <person name="Liachko I."/>
            <person name="Sullivan S."/>
            <person name="Sone E.D."/>
            <person name="Koren S."/>
            <person name="Silverstein K.A.T."/>
            <person name="Beckman K.B."/>
            <person name="Gohl D.M."/>
        </authorList>
    </citation>
    <scope>NUCLEOTIDE SEQUENCE</scope>
    <source>
        <strain evidence="1">Duluth1</strain>
        <tissue evidence="1">Whole animal</tissue>
    </source>
</reference>
<sequence>MNTITGNYDINVRAAWGSIVTGNGASHLMEVIATMDAPSLSQPALTRSESQIGASWRLYFSR</sequence>
<organism evidence="1 2">
    <name type="scientific">Dreissena polymorpha</name>
    <name type="common">Zebra mussel</name>
    <name type="synonym">Mytilus polymorpha</name>
    <dbReference type="NCBI Taxonomy" id="45954"/>
    <lineage>
        <taxon>Eukaryota</taxon>
        <taxon>Metazoa</taxon>
        <taxon>Spiralia</taxon>
        <taxon>Lophotrochozoa</taxon>
        <taxon>Mollusca</taxon>
        <taxon>Bivalvia</taxon>
        <taxon>Autobranchia</taxon>
        <taxon>Heteroconchia</taxon>
        <taxon>Euheterodonta</taxon>
        <taxon>Imparidentia</taxon>
        <taxon>Neoheterodontei</taxon>
        <taxon>Myida</taxon>
        <taxon>Dreissenoidea</taxon>
        <taxon>Dreissenidae</taxon>
        <taxon>Dreissena</taxon>
    </lineage>
</organism>
<gene>
    <name evidence="1" type="ORF">DPMN_176919</name>
</gene>
<evidence type="ECO:0000313" key="1">
    <source>
        <dbReference type="EMBL" id="KAH3775516.1"/>
    </source>
</evidence>
<dbReference type="AlphaFoldDB" id="A0A9D4E985"/>
<comment type="caution">
    <text evidence="1">The sequence shown here is derived from an EMBL/GenBank/DDBJ whole genome shotgun (WGS) entry which is preliminary data.</text>
</comment>
<protein>
    <submittedName>
        <fullName evidence="1">Uncharacterized protein</fullName>
    </submittedName>
</protein>
<proteinExistence type="predicted"/>
<name>A0A9D4E985_DREPO</name>
<reference evidence="1" key="2">
    <citation type="submission" date="2020-11" db="EMBL/GenBank/DDBJ databases">
        <authorList>
            <person name="McCartney M.A."/>
            <person name="Auch B."/>
            <person name="Kono T."/>
            <person name="Mallez S."/>
            <person name="Becker A."/>
            <person name="Gohl D.M."/>
            <person name="Silverstein K.A.T."/>
            <person name="Koren S."/>
            <person name="Bechman K.B."/>
            <person name="Herman A."/>
            <person name="Abrahante J.E."/>
            <person name="Garbe J."/>
        </authorList>
    </citation>
    <scope>NUCLEOTIDE SEQUENCE</scope>
    <source>
        <strain evidence="1">Duluth1</strain>
        <tissue evidence="1">Whole animal</tissue>
    </source>
</reference>
<accession>A0A9D4E985</accession>
<evidence type="ECO:0000313" key="2">
    <source>
        <dbReference type="Proteomes" id="UP000828390"/>
    </source>
</evidence>
<dbReference type="EMBL" id="JAIWYP010000009">
    <property type="protein sequence ID" value="KAH3775516.1"/>
    <property type="molecule type" value="Genomic_DNA"/>
</dbReference>
<keyword evidence="2" id="KW-1185">Reference proteome</keyword>
<dbReference type="Proteomes" id="UP000828390">
    <property type="component" value="Unassembled WGS sequence"/>
</dbReference>